<dbReference type="RefSeq" id="WP_012448704.1">
    <property type="nucleotide sequence ID" value="NC_010718.1"/>
</dbReference>
<evidence type="ECO:0000256" key="1">
    <source>
        <dbReference type="SAM" id="Phobius"/>
    </source>
</evidence>
<dbReference type="EMBL" id="CP001034">
    <property type="protein sequence ID" value="ACB85854.1"/>
    <property type="molecule type" value="Genomic_DNA"/>
</dbReference>
<accession>B2A8H0</accession>
<dbReference type="KEGG" id="nth:Nther_2288"/>
<protein>
    <submittedName>
        <fullName evidence="3">Phosphoesterase PA-phosphatase related</fullName>
    </submittedName>
</protein>
<dbReference type="Gene3D" id="1.20.144.10">
    <property type="entry name" value="Phosphatidic acid phosphatase type 2/haloperoxidase"/>
    <property type="match status" value="1"/>
</dbReference>
<dbReference type="SUPFAM" id="SSF48317">
    <property type="entry name" value="Acid phosphatase/Vanadium-dependent haloperoxidase"/>
    <property type="match status" value="1"/>
</dbReference>
<organism evidence="3 4">
    <name type="scientific">Natranaerobius thermophilus (strain ATCC BAA-1301 / DSM 18059 / JW/NM-WN-LF)</name>
    <dbReference type="NCBI Taxonomy" id="457570"/>
    <lineage>
        <taxon>Bacteria</taxon>
        <taxon>Bacillati</taxon>
        <taxon>Bacillota</taxon>
        <taxon>Clostridia</taxon>
        <taxon>Natranaerobiales</taxon>
        <taxon>Natranaerobiaceae</taxon>
        <taxon>Natranaerobius</taxon>
    </lineage>
</organism>
<feature type="domain" description="Phosphatidic acid phosphatase type 2/haloperoxidase" evidence="2">
    <location>
        <begin position="70"/>
        <end position="178"/>
    </location>
</feature>
<dbReference type="PANTHER" id="PTHR14969">
    <property type="entry name" value="SPHINGOSINE-1-PHOSPHATE PHOSPHOHYDROLASE"/>
    <property type="match status" value="1"/>
</dbReference>
<keyword evidence="1" id="KW-1133">Transmembrane helix</keyword>
<gene>
    <name evidence="3" type="ordered locus">Nther_2288</name>
</gene>
<dbReference type="eggNOG" id="COG0671">
    <property type="taxonomic scope" value="Bacteria"/>
</dbReference>
<dbReference type="Pfam" id="PF01569">
    <property type="entry name" value="PAP2"/>
    <property type="match status" value="1"/>
</dbReference>
<evidence type="ECO:0000313" key="3">
    <source>
        <dbReference type="EMBL" id="ACB85854.1"/>
    </source>
</evidence>
<keyword evidence="4" id="KW-1185">Reference proteome</keyword>
<dbReference type="SMART" id="SM00014">
    <property type="entry name" value="acidPPc"/>
    <property type="match status" value="1"/>
</dbReference>
<keyword evidence="1" id="KW-0812">Transmembrane</keyword>
<reference evidence="3 4" key="2">
    <citation type="journal article" date="2011" name="J. Bacteriol.">
        <title>Complete genome sequence of the anaerobic, halophilic alkalithermophile Natranaerobius thermophilus JW/NM-WN-LF.</title>
        <authorList>
            <person name="Zhao B."/>
            <person name="Mesbah N.M."/>
            <person name="Dalin E."/>
            <person name="Goodwin L."/>
            <person name="Nolan M."/>
            <person name="Pitluck S."/>
            <person name="Chertkov O."/>
            <person name="Brettin T.S."/>
            <person name="Han J."/>
            <person name="Larimer F.W."/>
            <person name="Land M.L."/>
            <person name="Hauser L."/>
            <person name="Kyrpides N."/>
            <person name="Wiegel J."/>
        </authorList>
    </citation>
    <scope>NUCLEOTIDE SEQUENCE [LARGE SCALE GENOMIC DNA]</scope>
    <source>
        <strain evidence="4">ATCC BAA-1301 / DSM 18059 / JW/NM-WN-LF</strain>
    </source>
</reference>
<keyword evidence="1" id="KW-0472">Membrane</keyword>
<dbReference type="PANTHER" id="PTHR14969:SF13">
    <property type="entry name" value="AT30094P"/>
    <property type="match status" value="1"/>
</dbReference>
<name>B2A8H0_NATTJ</name>
<feature type="transmembrane region" description="Helical" evidence="1">
    <location>
        <begin position="62"/>
        <end position="84"/>
    </location>
</feature>
<reference evidence="3 4" key="1">
    <citation type="submission" date="2008-04" db="EMBL/GenBank/DDBJ databases">
        <title>Complete sequence of chromosome of Natranaerobius thermophilus JW/NM-WN-LF.</title>
        <authorList>
            <consortium name="US DOE Joint Genome Institute"/>
            <person name="Copeland A."/>
            <person name="Lucas S."/>
            <person name="Lapidus A."/>
            <person name="Glavina del Rio T."/>
            <person name="Dalin E."/>
            <person name="Tice H."/>
            <person name="Bruce D."/>
            <person name="Goodwin L."/>
            <person name="Pitluck S."/>
            <person name="Chertkov O."/>
            <person name="Brettin T."/>
            <person name="Detter J.C."/>
            <person name="Han C."/>
            <person name="Kuske C.R."/>
            <person name="Schmutz J."/>
            <person name="Larimer F."/>
            <person name="Land M."/>
            <person name="Hauser L."/>
            <person name="Kyrpides N."/>
            <person name="Lykidis A."/>
            <person name="Mesbah N.M."/>
            <person name="Wiegel J."/>
        </authorList>
    </citation>
    <scope>NUCLEOTIDE SEQUENCE [LARGE SCALE GENOMIC DNA]</scope>
    <source>
        <strain evidence="4">ATCC BAA-1301 / DSM 18059 / JW/NM-WN-LF</strain>
    </source>
</reference>
<dbReference type="InterPro" id="IPR000326">
    <property type="entry name" value="PAP2/HPO"/>
</dbReference>
<feature type="transmembrane region" description="Helical" evidence="1">
    <location>
        <begin position="163"/>
        <end position="180"/>
    </location>
</feature>
<sequence>MIAELDKAIFQAFQSIQGTFPALDGIFIFIAGQSKYFMGILFLVGFILLFLNRYQKLQRSEISWTGLIGTMLIAALLVLIPIILSDFIRELVQRERPFVIFDLEPMIEQDIRPSLPSNHTAASFAIAGFFLVYFRNAFPFVALLAALVGIARIYTGIHFPLDILAGSVVGILPALLFLALSSRINYRGWSQDYLSRYRKPKLKRK</sequence>
<dbReference type="AlphaFoldDB" id="B2A8H0"/>
<dbReference type="OrthoDB" id="9789113at2"/>
<dbReference type="FunCoup" id="B2A8H0">
    <property type="interactions" value="45"/>
</dbReference>
<dbReference type="InParanoid" id="B2A8H0"/>
<evidence type="ECO:0000313" key="4">
    <source>
        <dbReference type="Proteomes" id="UP000001683"/>
    </source>
</evidence>
<dbReference type="HOGENOM" id="CLU_072573_8_1_9"/>
<dbReference type="InterPro" id="IPR036938">
    <property type="entry name" value="PAP2/HPO_sf"/>
</dbReference>
<feature type="transmembrane region" description="Helical" evidence="1">
    <location>
        <begin position="140"/>
        <end position="157"/>
    </location>
</feature>
<dbReference type="STRING" id="457570.Nther_2288"/>
<evidence type="ECO:0000259" key="2">
    <source>
        <dbReference type="SMART" id="SM00014"/>
    </source>
</evidence>
<proteinExistence type="predicted"/>
<dbReference type="Proteomes" id="UP000001683">
    <property type="component" value="Chromosome"/>
</dbReference>
<feature type="transmembrane region" description="Helical" evidence="1">
    <location>
        <begin position="26"/>
        <end position="50"/>
    </location>
</feature>